<name>A0A8S9TXT2_PHYIN</name>
<evidence type="ECO:0000313" key="2">
    <source>
        <dbReference type="Proteomes" id="UP000704712"/>
    </source>
</evidence>
<accession>A0A8S9TXT2</accession>
<dbReference type="EMBL" id="JAACNO010002419">
    <property type="protein sequence ID" value="KAF4133270.1"/>
    <property type="molecule type" value="Genomic_DNA"/>
</dbReference>
<protein>
    <submittedName>
        <fullName evidence="1">Uncharacterized protein</fullName>
    </submittedName>
</protein>
<comment type="caution">
    <text evidence="1">The sequence shown here is derived from an EMBL/GenBank/DDBJ whole genome shotgun (WGS) entry which is preliminary data.</text>
</comment>
<proteinExistence type="predicted"/>
<evidence type="ECO:0000313" key="1">
    <source>
        <dbReference type="EMBL" id="KAF4133270.1"/>
    </source>
</evidence>
<dbReference type="Proteomes" id="UP000704712">
    <property type="component" value="Unassembled WGS sequence"/>
</dbReference>
<dbReference type="AlphaFoldDB" id="A0A8S9TXT2"/>
<organism evidence="1 2">
    <name type="scientific">Phytophthora infestans</name>
    <name type="common">Potato late blight agent</name>
    <name type="synonym">Botrytis infestans</name>
    <dbReference type="NCBI Taxonomy" id="4787"/>
    <lineage>
        <taxon>Eukaryota</taxon>
        <taxon>Sar</taxon>
        <taxon>Stramenopiles</taxon>
        <taxon>Oomycota</taxon>
        <taxon>Peronosporomycetes</taxon>
        <taxon>Peronosporales</taxon>
        <taxon>Peronosporaceae</taxon>
        <taxon>Phytophthora</taxon>
    </lineage>
</organism>
<gene>
    <name evidence="1" type="ORF">GN958_ATG17523</name>
</gene>
<sequence>MAVRPALSYVIVTFVPSLPTAGVSHAAALQNDILALVAVVLSDTLAGVVRTASSLGRGAFRTTEVERLVQHDNAGDCVLQIRNELCSRCRVHRGGTTAACRAGSKAGSRFDRKGLSVLHEESQHRDKNRTEEPHLVLSMRSGSCTG</sequence>
<reference evidence="1" key="1">
    <citation type="submission" date="2020-03" db="EMBL/GenBank/DDBJ databases">
        <title>Hybrid Assembly of Korean Phytophthora infestans isolates.</title>
        <authorList>
            <person name="Prokchorchik M."/>
            <person name="Lee Y."/>
            <person name="Seo J."/>
            <person name="Cho J.-H."/>
            <person name="Park Y.-E."/>
            <person name="Jang D.-C."/>
            <person name="Im J.-S."/>
            <person name="Choi J.-G."/>
            <person name="Park H.-J."/>
            <person name="Lee G.-B."/>
            <person name="Lee Y.-G."/>
            <person name="Hong S.-Y."/>
            <person name="Cho K."/>
            <person name="Sohn K.H."/>
        </authorList>
    </citation>
    <scope>NUCLEOTIDE SEQUENCE</scope>
    <source>
        <strain evidence="1">KR_2_A2</strain>
    </source>
</reference>